<evidence type="ECO:0000256" key="5">
    <source>
        <dbReference type="ARBA" id="ARBA00015938"/>
    </source>
</evidence>
<comment type="caution">
    <text evidence="16">The sequence shown here is derived from an EMBL/GenBank/DDBJ whole genome shotgun (WGS) entry which is preliminary data.</text>
</comment>
<keyword evidence="6" id="KW-0963">Cytoplasm</keyword>
<evidence type="ECO:0000259" key="15">
    <source>
        <dbReference type="SMART" id="SM00642"/>
    </source>
</evidence>
<organism evidence="16 17">
    <name type="scientific">Noviherbaspirillum suwonense</name>
    <dbReference type="NCBI Taxonomy" id="1224511"/>
    <lineage>
        <taxon>Bacteria</taxon>
        <taxon>Pseudomonadati</taxon>
        <taxon>Pseudomonadota</taxon>
        <taxon>Betaproteobacteria</taxon>
        <taxon>Burkholderiales</taxon>
        <taxon>Oxalobacteraceae</taxon>
        <taxon>Noviherbaspirillum</taxon>
    </lineage>
</organism>
<name>A0ABY1QLB6_9BURK</name>
<dbReference type="Gene3D" id="3.20.20.80">
    <property type="entry name" value="Glycosidases"/>
    <property type="match status" value="1"/>
</dbReference>
<evidence type="ECO:0000256" key="4">
    <source>
        <dbReference type="ARBA" id="ARBA00012268"/>
    </source>
</evidence>
<reference evidence="16 17" key="1">
    <citation type="submission" date="2017-05" db="EMBL/GenBank/DDBJ databases">
        <authorList>
            <person name="Varghese N."/>
            <person name="Submissions S."/>
        </authorList>
    </citation>
    <scope>NUCLEOTIDE SEQUENCE [LARGE SCALE GENOMIC DNA]</scope>
    <source>
        <strain evidence="16 17">DSM 26001</strain>
    </source>
</reference>
<dbReference type="InterPro" id="IPR044901">
    <property type="entry name" value="Trehalose_TreZ_E-set_sf"/>
</dbReference>
<dbReference type="PIRSF" id="PIRSF006337">
    <property type="entry name" value="Trehalose_TreZ"/>
    <property type="match status" value="1"/>
</dbReference>
<dbReference type="SMART" id="SM00642">
    <property type="entry name" value="Aamy"/>
    <property type="match status" value="1"/>
</dbReference>
<evidence type="ECO:0000313" key="17">
    <source>
        <dbReference type="Proteomes" id="UP001158049"/>
    </source>
</evidence>
<evidence type="ECO:0000256" key="13">
    <source>
        <dbReference type="NCBIfam" id="TIGR02402"/>
    </source>
</evidence>
<keyword evidence="8" id="KW-0119">Carbohydrate metabolism</keyword>
<dbReference type="CDD" id="cd11325">
    <property type="entry name" value="AmyAc_GTHase"/>
    <property type="match status" value="1"/>
</dbReference>
<dbReference type="Pfam" id="PF00128">
    <property type="entry name" value="Alpha-amylase"/>
    <property type="match status" value="1"/>
</dbReference>
<evidence type="ECO:0000256" key="12">
    <source>
        <dbReference type="ARBA" id="ARBA00034013"/>
    </source>
</evidence>
<dbReference type="InterPro" id="IPR012768">
    <property type="entry name" value="Trehalose_TreZ"/>
</dbReference>
<comment type="pathway">
    <text evidence="2 14">Glycan biosynthesis; trehalose biosynthesis.</text>
</comment>
<comment type="similarity">
    <text evidence="3 14">Belongs to the glycosyl hydrolase 13 family.</text>
</comment>
<dbReference type="SUPFAM" id="SSF51445">
    <property type="entry name" value="(Trans)glycosidases"/>
    <property type="match status" value="1"/>
</dbReference>
<evidence type="ECO:0000256" key="3">
    <source>
        <dbReference type="ARBA" id="ARBA00008061"/>
    </source>
</evidence>
<dbReference type="InterPro" id="IPR014756">
    <property type="entry name" value="Ig_E-set"/>
</dbReference>
<evidence type="ECO:0000256" key="1">
    <source>
        <dbReference type="ARBA" id="ARBA00004496"/>
    </source>
</evidence>
<accession>A0ABY1QLB6</accession>
<dbReference type="InterPro" id="IPR017853">
    <property type="entry name" value="GH"/>
</dbReference>
<dbReference type="EC" id="3.2.1.141" evidence="4 13"/>
<dbReference type="Pfam" id="PF11941">
    <property type="entry name" value="DUF3459"/>
    <property type="match status" value="1"/>
</dbReference>
<evidence type="ECO:0000313" key="16">
    <source>
        <dbReference type="EMBL" id="SMP74293.1"/>
    </source>
</evidence>
<dbReference type="Proteomes" id="UP001158049">
    <property type="component" value="Unassembled WGS sequence"/>
</dbReference>
<comment type="subcellular location">
    <subcellularLocation>
        <location evidence="1">Cytoplasm</location>
    </subcellularLocation>
</comment>
<dbReference type="PANTHER" id="PTHR43651">
    <property type="entry name" value="1,4-ALPHA-GLUCAN-BRANCHING ENZYME"/>
    <property type="match status" value="1"/>
</dbReference>
<keyword evidence="17" id="KW-1185">Reference proteome</keyword>
<dbReference type="InterPro" id="IPR006047">
    <property type="entry name" value="GH13_cat_dom"/>
</dbReference>
<dbReference type="InterPro" id="IPR022567">
    <property type="entry name" value="DUF3459"/>
</dbReference>
<dbReference type="Gene3D" id="2.60.40.10">
    <property type="entry name" value="Immunoglobulins"/>
    <property type="match status" value="1"/>
</dbReference>
<dbReference type="EMBL" id="FXUL01000020">
    <property type="protein sequence ID" value="SMP74293.1"/>
    <property type="molecule type" value="Genomic_DNA"/>
</dbReference>
<comment type="catalytic activity">
    <reaction evidence="12 14">
        <text>hydrolysis of (1-&gt;4)-alpha-D-glucosidic linkage in 4-alpha-D-[(1-&gt;4)-alpha-D-glucanosyl]n trehalose to yield trehalose and (1-&gt;4)-alpha-D-glucan.</text>
        <dbReference type="EC" id="3.2.1.141"/>
    </reaction>
</comment>
<dbReference type="NCBIfam" id="TIGR02402">
    <property type="entry name" value="trehalose_TreZ"/>
    <property type="match status" value="1"/>
</dbReference>
<protein>
    <recommendedName>
        <fullName evidence="5 13">Malto-oligosyltrehalose trehalohydrolase</fullName>
        <shortName evidence="14">MTHase</shortName>
        <ecNumber evidence="4 13">3.2.1.141</ecNumber>
    </recommendedName>
    <alternativeName>
        <fullName evidence="11 14">4-alpha-D-((1-&gt;4)-alpha-D-glucano)trehalose trehalohydrolase</fullName>
    </alternativeName>
    <alternativeName>
        <fullName evidence="10 14">Maltooligosyl trehalose trehalohydrolase</fullName>
    </alternativeName>
</protein>
<dbReference type="GO" id="GO:0016787">
    <property type="term" value="F:hydrolase activity"/>
    <property type="evidence" value="ECO:0007669"/>
    <property type="project" value="UniProtKB-KW"/>
</dbReference>
<feature type="domain" description="Glycosyl hydrolase family 13 catalytic" evidence="15">
    <location>
        <begin position="122"/>
        <end position="518"/>
    </location>
</feature>
<dbReference type="SUPFAM" id="SSF81296">
    <property type="entry name" value="E set domains"/>
    <property type="match status" value="1"/>
</dbReference>
<evidence type="ECO:0000256" key="6">
    <source>
        <dbReference type="ARBA" id="ARBA00022490"/>
    </source>
</evidence>
<dbReference type="CDD" id="cd02853">
    <property type="entry name" value="E_set_MTHase_like_N"/>
    <property type="match status" value="1"/>
</dbReference>
<gene>
    <name evidence="16" type="ORF">SAMN06295970_120104</name>
</gene>
<evidence type="ECO:0000256" key="14">
    <source>
        <dbReference type="PIRNR" id="PIRNR006337"/>
    </source>
</evidence>
<dbReference type="InterPro" id="IPR013783">
    <property type="entry name" value="Ig-like_fold"/>
</dbReference>
<keyword evidence="9 14" id="KW-0326">Glycosidase</keyword>
<evidence type="ECO:0000256" key="7">
    <source>
        <dbReference type="ARBA" id="ARBA00022801"/>
    </source>
</evidence>
<evidence type="ECO:0000256" key="9">
    <source>
        <dbReference type="ARBA" id="ARBA00023295"/>
    </source>
</evidence>
<evidence type="ECO:0000256" key="8">
    <source>
        <dbReference type="ARBA" id="ARBA00023277"/>
    </source>
</evidence>
<evidence type="ECO:0000256" key="11">
    <source>
        <dbReference type="ARBA" id="ARBA00033284"/>
    </source>
</evidence>
<sequence length="611" mass="67499">MHSIDLPGLTIADIPATTYGTSLVAPGLTCFRLWAPNAQRVDVVINGGAAVEPMRQLANGWFEAYVKCGAGTPYLFRLDGDLEVPDPASRAQQSDAHGPSLVMDPNSYQWRDAHWSGRRWEETVFYEMHVGACGGFAGVLDMLPSLARLGITAIELMPIAAFPGNRNWGYDGVLQFAPEASYGTPDQLKALIDTAHALDMQVFLDVVYNHFGPDGNYLNTYARTFFRDDLSTPWGAAIDFRRPEVKEFFVQNALYWINEFHIDGLRMDALHAIKEQEWLPELAADIRARIRPGRHVHLVMEHEDNAAHLMPSSFNAQWNDDGHHALHVLLTGETSGYYTDYAEDTAAKLCRCLEQGFIYQGEPSPHRMGTPRGTPSGHLPPSSFVLFLQNHDQIGNRAFGERLTTLARPAALRAAMALLLLSPQIPLLFMGEPVGATEPFRYFTDYKDEALAQAVREGRRSEFAAFAEFEDPERRAAIPDPNDAGTFEASIPTTVSDGDLSANRRRWLAWTRSLLAARHAHVIPRLAGCTADRARVLGSHAVEARWRLGDGSLLMIAVNLLDSPVPYRPDTGPGEEHLLFETPGALFGLREGVLPGDGLIALMMPPEAPQA</sequence>
<evidence type="ECO:0000256" key="10">
    <source>
        <dbReference type="ARBA" id="ARBA00032057"/>
    </source>
</evidence>
<evidence type="ECO:0000256" key="2">
    <source>
        <dbReference type="ARBA" id="ARBA00005199"/>
    </source>
</evidence>
<dbReference type="PANTHER" id="PTHR43651:SF11">
    <property type="entry name" value="MALTO-OLIGOSYLTREHALOSE TREHALOHYDROLASE"/>
    <property type="match status" value="1"/>
</dbReference>
<keyword evidence="7 14" id="KW-0378">Hydrolase</keyword>
<dbReference type="Gene3D" id="1.10.10.760">
    <property type="entry name" value="E-set domains of sugar-utilizing enzymes"/>
    <property type="match status" value="1"/>
</dbReference>
<proteinExistence type="inferred from homology"/>
<dbReference type="RefSeq" id="WP_283444413.1">
    <property type="nucleotide sequence ID" value="NZ_FXUL01000020.1"/>
</dbReference>